<protein>
    <submittedName>
        <fullName evidence="2">Zinc ribbon domain protein</fullName>
    </submittedName>
</protein>
<dbReference type="InterPro" id="IPR013429">
    <property type="entry name" value="Regulatory_FmdB_Zinc_ribbon"/>
</dbReference>
<gene>
    <name evidence="2" type="ORF">GALL_235140</name>
</gene>
<accession>A0A1J5RR40</accession>
<dbReference type="NCBIfam" id="TIGR02605">
    <property type="entry name" value="CxxC_CxxC_SSSS"/>
    <property type="match status" value="1"/>
</dbReference>
<dbReference type="SMART" id="SM00834">
    <property type="entry name" value="CxxC_CXXC_SSSS"/>
    <property type="match status" value="1"/>
</dbReference>
<feature type="domain" description="Putative regulatory protein FmdB zinc ribbon" evidence="1">
    <location>
        <begin position="1"/>
        <end position="40"/>
    </location>
</feature>
<sequence>MPLYSYHCTACGQEFELLVRGDDSPACPHCHSAALERLPGAAALPGKTRAAIASARRQAAREGHFSHYSKAEKAKL</sequence>
<dbReference type="Pfam" id="PF09723">
    <property type="entry name" value="Zn_ribbon_8"/>
    <property type="match status" value="1"/>
</dbReference>
<dbReference type="AlphaFoldDB" id="A0A1J5RR40"/>
<comment type="caution">
    <text evidence="2">The sequence shown here is derived from an EMBL/GenBank/DDBJ whole genome shotgun (WGS) entry which is preliminary data.</text>
</comment>
<proteinExistence type="predicted"/>
<name>A0A1J5RR40_9ZZZZ</name>
<evidence type="ECO:0000259" key="1">
    <source>
        <dbReference type="SMART" id="SM00834"/>
    </source>
</evidence>
<reference evidence="2" key="1">
    <citation type="submission" date="2016-10" db="EMBL/GenBank/DDBJ databases">
        <title>Sequence of Gallionella enrichment culture.</title>
        <authorList>
            <person name="Poehlein A."/>
            <person name="Muehling M."/>
            <person name="Daniel R."/>
        </authorList>
    </citation>
    <scope>NUCLEOTIDE SEQUENCE</scope>
</reference>
<organism evidence="2">
    <name type="scientific">mine drainage metagenome</name>
    <dbReference type="NCBI Taxonomy" id="410659"/>
    <lineage>
        <taxon>unclassified sequences</taxon>
        <taxon>metagenomes</taxon>
        <taxon>ecological metagenomes</taxon>
    </lineage>
</organism>
<evidence type="ECO:0000313" key="2">
    <source>
        <dbReference type="EMBL" id="OIQ94556.1"/>
    </source>
</evidence>
<dbReference type="Gene3D" id="2.20.28.30">
    <property type="entry name" value="RNA polymerase ii, chain L"/>
    <property type="match status" value="1"/>
</dbReference>
<dbReference type="EMBL" id="MLJW01000184">
    <property type="protein sequence ID" value="OIQ94556.1"/>
    <property type="molecule type" value="Genomic_DNA"/>
</dbReference>